<feature type="region of interest" description="tRNA (mnm(5)s(2)U34)-methyltransferase" evidence="10">
    <location>
        <begin position="1"/>
        <end position="232"/>
    </location>
</feature>
<dbReference type="NCBIfam" id="TIGR03197">
    <property type="entry name" value="MnmC_Cterm"/>
    <property type="match status" value="1"/>
</dbReference>
<dbReference type="PANTHER" id="PTHR13847">
    <property type="entry name" value="SARCOSINE DEHYDROGENASE-RELATED"/>
    <property type="match status" value="1"/>
</dbReference>
<keyword evidence="6 10" id="KW-0819">tRNA processing</keyword>
<dbReference type="NCBIfam" id="NF002481">
    <property type="entry name" value="PRK01747.1-2"/>
    <property type="match status" value="1"/>
</dbReference>
<dbReference type="GO" id="GO:0016645">
    <property type="term" value="F:oxidoreductase activity, acting on the CH-NH group of donors"/>
    <property type="evidence" value="ECO:0007669"/>
    <property type="project" value="InterPro"/>
</dbReference>
<evidence type="ECO:0000259" key="12">
    <source>
        <dbReference type="Pfam" id="PF05430"/>
    </source>
</evidence>
<evidence type="ECO:0000256" key="2">
    <source>
        <dbReference type="ARBA" id="ARBA00022603"/>
    </source>
</evidence>
<evidence type="ECO:0000259" key="11">
    <source>
        <dbReference type="Pfam" id="PF01266"/>
    </source>
</evidence>
<dbReference type="NCBIfam" id="NF033855">
    <property type="entry name" value="tRNA_MNMC2"/>
    <property type="match status" value="1"/>
</dbReference>
<comment type="cofactor">
    <cofactor evidence="10">
        <name>FAD</name>
        <dbReference type="ChEBI" id="CHEBI:57692"/>
    </cofactor>
</comment>
<protein>
    <recommendedName>
        <fullName evidence="10">tRNA 5-methylaminomethyl-2-thiouridine biosynthesis bifunctional protein MnmC</fullName>
        <shortName evidence="10">tRNA mnm(5)s(2)U biosynthesis bifunctional protein</shortName>
    </recommendedName>
    <domain>
        <recommendedName>
            <fullName evidence="10">tRNA (mnm(5)s(2)U34)-methyltransferase</fullName>
            <ecNumber evidence="10">2.1.1.61</ecNumber>
        </recommendedName>
    </domain>
    <domain>
        <recommendedName>
            <fullName evidence="10">FAD-dependent cmnm(5)s(2)U34 oxidoreductase</fullName>
            <ecNumber evidence="10">1.5.-.-</ecNumber>
        </recommendedName>
    </domain>
</protein>
<dbReference type="GO" id="GO:0002097">
    <property type="term" value="P:tRNA wobble base modification"/>
    <property type="evidence" value="ECO:0007669"/>
    <property type="project" value="UniProtKB-UniRule"/>
</dbReference>
<feature type="region of interest" description="FAD-dependent cmnm(5)s(2)U34 oxidoreductase" evidence="10">
    <location>
        <begin position="257"/>
        <end position="645"/>
    </location>
</feature>
<keyword evidence="3 10" id="KW-0285">Flavoprotein</keyword>
<dbReference type="Pfam" id="PF01266">
    <property type="entry name" value="DAO"/>
    <property type="match status" value="1"/>
</dbReference>
<dbReference type="EC" id="2.1.1.61" evidence="10"/>
<dbReference type="NCBIfam" id="NF002483">
    <property type="entry name" value="PRK01747.1-4"/>
    <property type="match status" value="1"/>
</dbReference>
<name>A0AAU7F967_9NEIS</name>
<dbReference type="Gene3D" id="3.50.50.60">
    <property type="entry name" value="FAD/NAD(P)-binding domain"/>
    <property type="match status" value="1"/>
</dbReference>
<reference evidence="13" key="1">
    <citation type="submission" date="2024-05" db="EMBL/GenBank/DDBJ databases">
        <authorList>
            <person name="Yang L."/>
            <person name="Pan L."/>
        </authorList>
    </citation>
    <scope>NUCLEOTIDE SEQUENCE</scope>
    <source>
        <strain evidence="13">FCG-7</strain>
    </source>
</reference>
<dbReference type="GO" id="GO:0005737">
    <property type="term" value="C:cytoplasm"/>
    <property type="evidence" value="ECO:0007669"/>
    <property type="project" value="UniProtKB-SubCell"/>
</dbReference>
<evidence type="ECO:0000256" key="10">
    <source>
        <dbReference type="HAMAP-Rule" id="MF_01102"/>
    </source>
</evidence>
<dbReference type="InterPro" id="IPR047785">
    <property type="entry name" value="tRNA_MNMC2"/>
</dbReference>
<keyword evidence="5 10" id="KW-0949">S-adenosyl-L-methionine</keyword>
<dbReference type="Pfam" id="PF05430">
    <property type="entry name" value="Methyltransf_30"/>
    <property type="match status" value="1"/>
</dbReference>
<evidence type="ECO:0000256" key="6">
    <source>
        <dbReference type="ARBA" id="ARBA00022694"/>
    </source>
</evidence>
<dbReference type="Gene3D" id="3.30.9.10">
    <property type="entry name" value="D-Amino Acid Oxidase, subunit A, domain 2"/>
    <property type="match status" value="1"/>
</dbReference>
<dbReference type="GO" id="GO:0032259">
    <property type="term" value="P:methylation"/>
    <property type="evidence" value="ECO:0007669"/>
    <property type="project" value="UniProtKB-KW"/>
</dbReference>
<dbReference type="GO" id="GO:0050660">
    <property type="term" value="F:flavin adenine dinucleotide binding"/>
    <property type="evidence" value="ECO:0007669"/>
    <property type="project" value="UniProtKB-UniRule"/>
</dbReference>
<evidence type="ECO:0000256" key="7">
    <source>
        <dbReference type="ARBA" id="ARBA00022827"/>
    </source>
</evidence>
<dbReference type="AlphaFoldDB" id="A0AAU7F967"/>
<dbReference type="KEGG" id="cmav:ABHF33_00045"/>
<feature type="domain" description="MnmC-like methyltransferase" evidence="12">
    <location>
        <begin position="109"/>
        <end position="230"/>
    </location>
</feature>
<evidence type="ECO:0000256" key="8">
    <source>
        <dbReference type="ARBA" id="ARBA00023002"/>
    </source>
</evidence>
<dbReference type="InterPro" id="IPR006076">
    <property type="entry name" value="FAD-dep_OxRdtase"/>
</dbReference>
<evidence type="ECO:0000256" key="4">
    <source>
        <dbReference type="ARBA" id="ARBA00022679"/>
    </source>
</evidence>
<keyword evidence="4 10" id="KW-0808">Transferase</keyword>
<sequence>MTITPASLEYASDGTTLFSSRFDDVYHAAHGASAQAHAVFLAGNQLPQRWQGKKSFTIIETGFGQGISFLCTWQAWRNDPHRSERLHFLSIEQFPFQRDDLAMLHQQHPEFAELSAQLLAHWPHLTPGFHRIWLDDGRVSLTLLFGEALGMLHEVVAKVDAIYLDGFSPSKNPDMWCLPVFKALWRLCKADTTLATYSVAGDVRRGLIEAGFSVNKVSGFANKRQMLIGQCARLPRPPRIVAPSKPYAPKTQHAIVIGAGIAGCSIAASLAQRDWKVQLIEAESAIAQHASGNHVGLCHPTFSKDDNALARLSRAGFALTRQQLLRLGTQANSVVHFGQQGQFQVAKDDEQEALMRDTAATLNFPPELLQYLSVDEASKKLGSRPSRGGWWFSDAAWVNPVSLCHGYIQQCQSSIDLQLNTHVENIEYTAGLWRLFDAKQQLIAQTETLILANATAANALIPSHTLPLSQSWRAVTQIPASAVSDELPGCSGSAYLTPAWQGWRSLGAAAYQVPDLAGARQHNLHNVRHILPELAAPSPENTNTRICARPNSLDRLPLIGQLHAAVEDVQQRQAIHQLFQMPREPGLLLALGFGSRGMSWHALAAEVIACHLNQEPLPLERSLLNAIDPARFMLRQLRKNGATQG</sequence>
<keyword evidence="9 10" id="KW-0511">Multifunctional enzyme</keyword>
<dbReference type="EMBL" id="CP157355">
    <property type="protein sequence ID" value="XBM00711.1"/>
    <property type="molecule type" value="Genomic_DNA"/>
</dbReference>
<proteinExistence type="inferred from homology"/>
<dbReference type="EC" id="1.5.-.-" evidence="10"/>
<keyword evidence="8 10" id="KW-0560">Oxidoreductase</keyword>
<comment type="similarity">
    <text evidence="10">In the C-terminal section; belongs to the DAO family.</text>
</comment>
<dbReference type="InterPro" id="IPR023032">
    <property type="entry name" value="tRNA_MAMT_biosynth_bifunc_MnmC"/>
</dbReference>
<feature type="domain" description="FAD dependent oxidoreductase" evidence="11">
    <location>
        <begin position="254"/>
        <end position="609"/>
    </location>
</feature>
<dbReference type="InterPro" id="IPR036188">
    <property type="entry name" value="FAD/NAD-bd_sf"/>
</dbReference>
<comment type="function">
    <text evidence="10">Catalyzes the last two steps in the biosynthesis of 5-methylaminomethyl-2-thiouridine (mnm(5)s(2)U) at the wobble position (U34) in tRNA. Catalyzes the FAD-dependent demodification of cmnm(5)s(2)U34 to nm(5)s(2)U34, followed by the transfer of a methyl group from S-adenosyl-L-methionine to nm(5)s(2)U34, to form mnm(5)s(2)U34.</text>
</comment>
<accession>A0AAU7F967</accession>
<dbReference type="RefSeq" id="WP_348945048.1">
    <property type="nucleotide sequence ID" value="NZ_CP157355.1"/>
</dbReference>
<dbReference type="InterPro" id="IPR029063">
    <property type="entry name" value="SAM-dependent_MTases_sf"/>
</dbReference>
<comment type="subcellular location">
    <subcellularLocation>
        <location evidence="10">Cytoplasm</location>
    </subcellularLocation>
</comment>
<evidence type="ECO:0000313" key="13">
    <source>
        <dbReference type="EMBL" id="XBM00711.1"/>
    </source>
</evidence>
<dbReference type="InterPro" id="IPR017610">
    <property type="entry name" value="tRNA_S-uridine_synth_MnmC_C"/>
</dbReference>
<dbReference type="Gene3D" id="3.40.50.150">
    <property type="entry name" value="Vaccinia Virus protein VP39"/>
    <property type="match status" value="1"/>
</dbReference>
<dbReference type="PANTHER" id="PTHR13847:SF283">
    <property type="entry name" value="TRNA 5-METHYLAMINOMETHYL-2-THIOURIDINE BIOSYNTHESIS BIFUNCTIONAL PROTEIN MNMC"/>
    <property type="match status" value="1"/>
</dbReference>
<evidence type="ECO:0000256" key="9">
    <source>
        <dbReference type="ARBA" id="ARBA00023268"/>
    </source>
</evidence>
<evidence type="ECO:0000256" key="3">
    <source>
        <dbReference type="ARBA" id="ARBA00022630"/>
    </source>
</evidence>
<comment type="catalytic activity">
    <reaction evidence="10">
        <text>5-aminomethyl-2-thiouridine(34) in tRNA + S-adenosyl-L-methionine = 5-methylaminomethyl-2-thiouridine(34) in tRNA + S-adenosyl-L-homocysteine + H(+)</text>
        <dbReference type="Rhea" id="RHEA:19569"/>
        <dbReference type="Rhea" id="RHEA-COMP:10195"/>
        <dbReference type="Rhea" id="RHEA-COMP:10197"/>
        <dbReference type="ChEBI" id="CHEBI:15378"/>
        <dbReference type="ChEBI" id="CHEBI:57856"/>
        <dbReference type="ChEBI" id="CHEBI:59789"/>
        <dbReference type="ChEBI" id="CHEBI:74454"/>
        <dbReference type="ChEBI" id="CHEBI:74455"/>
        <dbReference type="EC" id="2.1.1.61"/>
    </reaction>
</comment>
<evidence type="ECO:0000256" key="1">
    <source>
        <dbReference type="ARBA" id="ARBA00022490"/>
    </source>
</evidence>
<gene>
    <name evidence="10 13" type="primary">mnmC</name>
    <name evidence="13" type="ORF">ABHF33_00045</name>
</gene>
<dbReference type="InterPro" id="IPR008471">
    <property type="entry name" value="MnmC-like_methylTransf"/>
</dbReference>
<keyword evidence="2 10" id="KW-0489">Methyltransferase</keyword>
<keyword evidence="1 10" id="KW-0963">Cytoplasm</keyword>
<organism evidence="13">
    <name type="scientific">Chitinibacter mangrovi</name>
    <dbReference type="NCBI Taxonomy" id="3153927"/>
    <lineage>
        <taxon>Bacteria</taxon>
        <taxon>Pseudomonadati</taxon>
        <taxon>Pseudomonadota</taxon>
        <taxon>Betaproteobacteria</taxon>
        <taxon>Neisseriales</taxon>
        <taxon>Chitinibacteraceae</taxon>
        <taxon>Chitinibacter</taxon>
    </lineage>
</organism>
<evidence type="ECO:0000256" key="5">
    <source>
        <dbReference type="ARBA" id="ARBA00022691"/>
    </source>
</evidence>
<dbReference type="HAMAP" id="MF_01102">
    <property type="entry name" value="MnmC"/>
    <property type="match status" value="1"/>
</dbReference>
<keyword evidence="7 10" id="KW-0274">FAD</keyword>
<dbReference type="SUPFAM" id="SSF51905">
    <property type="entry name" value="FAD/NAD(P)-binding domain"/>
    <property type="match status" value="1"/>
</dbReference>
<dbReference type="GO" id="GO:0004808">
    <property type="term" value="F:tRNA (5-methylaminomethyl-2-thiouridylate)(34)-methyltransferase activity"/>
    <property type="evidence" value="ECO:0007669"/>
    <property type="project" value="UniProtKB-EC"/>
</dbReference>
<comment type="similarity">
    <text evidence="10">In the N-terminal section; belongs to the methyltransferase superfamily. tRNA (mnm(5)s(2)U34)-methyltransferase family.</text>
</comment>